<accession>A0AAQ3N8V9</accession>
<keyword evidence="1" id="KW-0472">Membrane</keyword>
<evidence type="ECO:0000313" key="2">
    <source>
        <dbReference type="EMBL" id="WVZ05135.1"/>
    </source>
</evidence>
<protein>
    <recommendedName>
        <fullName evidence="4">Transmembrane protein</fullName>
    </recommendedName>
</protein>
<evidence type="ECO:0008006" key="4">
    <source>
        <dbReference type="Google" id="ProtNLM"/>
    </source>
</evidence>
<keyword evidence="3" id="KW-1185">Reference proteome</keyword>
<keyword evidence="1" id="KW-0812">Transmembrane</keyword>
<reference evidence="2 3" key="1">
    <citation type="journal article" date="2023" name="Life. Sci Alliance">
        <title>Evolutionary insights into 3D genome organization and epigenetic landscape of Vigna mungo.</title>
        <authorList>
            <person name="Junaid A."/>
            <person name="Singh B."/>
            <person name="Bhatia S."/>
        </authorList>
    </citation>
    <scope>NUCLEOTIDE SEQUENCE [LARGE SCALE GENOMIC DNA]</scope>
    <source>
        <strain evidence="2">Urdbean</strain>
    </source>
</reference>
<dbReference type="AlphaFoldDB" id="A0AAQ3N8V9"/>
<name>A0AAQ3N8V9_VIGMU</name>
<evidence type="ECO:0000313" key="3">
    <source>
        <dbReference type="Proteomes" id="UP001374535"/>
    </source>
</evidence>
<keyword evidence="1" id="KW-1133">Transmembrane helix</keyword>
<dbReference type="EMBL" id="CP144695">
    <property type="protein sequence ID" value="WVZ05135.1"/>
    <property type="molecule type" value="Genomic_DNA"/>
</dbReference>
<evidence type="ECO:0000256" key="1">
    <source>
        <dbReference type="SAM" id="Phobius"/>
    </source>
</evidence>
<sequence>MEELTRKGSSRLSSSNDPFNPTNFLIWIWCHSLILNCCHSKHLFVLSLSLSLILSLSLVLCLLFSLFFFSLSSALSLSNAEGDSYGKLEHFGFLRGFLFLSRDLSWVYGFYQGIRVQF</sequence>
<proteinExistence type="predicted"/>
<feature type="transmembrane region" description="Helical" evidence="1">
    <location>
        <begin position="50"/>
        <end position="71"/>
    </location>
</feature>
<organism evidence="2 3">
    <name type="scientific">Vigna mungo</name>
    <name type="common">Black gram</name>
    <name type="synonym">Phaseolus mungo</name>
    <dbReference type="NCBI Taxonomy" id="3915"/>
    <lineage>
        <taxon>Eukaryota</taxon>
        <taxon>Viridiplantae</taxon>
        <taxon>Streptophyta</taxon>
        <taxon>Embryophyta</taxon>
        <taxon>Tracheophyta</taxon>
        <taxon>Spermatophyta</taxon>
        <taxon>Magnoliopsida</taxon>
        <taxon>eudicotyledons</taxon>
        <taxon>Gunneridae</taxon>
        <taxon>Pentapetalae</taxon>
        <taxon>rosids</taxon>
        <taxon>fabids</taxon>
        <taxon>Fabales</taxon>
        <taxon>Fabaceae</taxon>
        <taxon>Papilionoideae</taxon>
        <taxon>50 kb inversion clade</taxon>
        <taxon>NPAAA clade</taxon>
        <taxon>indigoferoid/millettioid clade</taxon>
        <taxon>Phaseoleae</taxon>
        <taxon>Vigna</taxon>
    </lineage>
</organism>
<dbReference type="Proteomes" id="UP001374535">
    <property type="component" value="Chromosome 6"/>
</dbReference>
<gene>
    <name evidence="2" type="ORF">V8G54_018481</name>
</gene>
<feature type="non-terminal residue" evidence="2">
    <location>
        <position position="118"/>
    </location>
</feature>